<name>A0A6B0RVV3_9CETA</name>
<evidence type="ECO:0000313" key="17">
    <source>
        <dbReference type="EMBL" id="MXQ91976.1"/>
    </source>
</evidence>
<evidence type="ECO:0000256" key="3">
    <source>
        <dbReference type="ARBA" id="ARBA00009877"/>
    </source>
</evidence>
<feature type="transmembrane region" description="Helical" evidence="14">
    <location>
        <begin position="323"/>
        <end position="345"/>
    </location>
</feature>
<feature type="transmembrane region" description="Helical" evidence="14">
    <location>
        <begin position="487"/>
        <end position="505"/>
    </location>
</feature>
<dbReference type="AlphaFoldDB" id="A0A6B0RVV3"/>
<keyword evidence="7" id="KW-0648">Protein biosynthesis</keyword>
<dbReference type="Gene3D" id="3.40.30.10">
    <property type="entry name" value="Glutaredoxin"/>
    <property type="match status" value="1"/>
</dbReference>
<feature type="transmembrane region" description="Helical" evidence="14">
    <location>
        <begin position="447"/>
        <end position="466"/>
    </location>
</feature>
<feature type="compositionally biased region" description="Low complexity" evidence="13">
    <location>
        <begin position="603"/>
        <end position="614"/>
    </location>
</feature>
<accession>A0A6B0RVV3</accession>
<dbReference type="Pfam" id="PF02096">
    <property type="entry name" value="60KD_IMP"/>
    <property type="match status" value="1"/>
</dbReference>
<evidence type="ECO:0000256" key="11">
    <source>
        <dbReference type="ARBA" id="ARBA00023136"/>
    </source>
</evidence>
<evidence type="ECO:0000313" key="18">
    <source>
        <dbReference type="Proteomes" id="UP000322234"/>
    </source>
</evidence>
<dbReference type="Proteomes" id="UP000322234">
    <property type="component" value="Unassembled WGS sequence"/>
</dbReference>
<dbReference type="GO" id="GO:0005743">
    <property type="term" value="C:mitochondrial inner membrane"/>
    <property type="evidence" value="ECO:0007669"/>
    <property type="project" value="UniProtKB-SubCell"/>
</dbReference>
<dbReference type="InterPro" id="IPR014717">
    <property type="entry name" value="Transl_elong_EF1B/ribsomal_bS6"/>
</dbReference>
<keyword evidence="18" id="KW-1185">Reference proteome</keyword>
<protein>
    <recommendedName>
        <fullName evidence="19">Mitochondrial inner membrane protein OXA1L</fullName>
    </recommendedName>
</protein>
<dbReference type="SUPFAM" id="SSF54984">
    <property type="entry name" value="eEF-1beta-like"/>
    <property type="match status" value="1"/>
</dbReference>
<keyword evidence="8" id="KW-0809">Transit peptide</keyword>
<dbReference type="PANTHER" id="PTHR12428:SF66">
    <property type="entry name" value="MITOCHONDRIAL INNER MEMBRANE PROTEIN OXA1L"/>
    <property type="match status" value="1"/>
</dbReference>
<evidence type="ECO:0000256" key="8">
    <source>
        <dbReference type="ARBA" id="ARBA00022946"/>
    </source>
</evidence>
<dbReference type="SMART" id="SM00916">
    <property type="entry name" value="L51_S25_CI-B8"/>
    <property type="match status" value="1"/>
</dbReference>
<sequence>MKPWDDETDMAKLEECVRSIQADGLVWGSSKLVPVGYGIKKFQIQCVVEDDKLGTDMLEEQITAFDKPPLTYMSQRSPGSQGVRDFIEKRYVELKKANPDLPILIRECSDVQPKLWARYAFGQEKNVSLNNFSADQVIYPFAVQLTGRREKESVPEEDVRGFLPRGCGSQCADANVRPLPGKMALALMCGRWQLLRLLRPQRQFHSVAGPCQWPRKPLTAGLGFPADRCLGHPRYVLLMAPGPRGLSTSAVSFGEAQVPAPPVIPATPPPTAVPAVPEVASGEAADVIQAAAEQSFAELGLGSYTPVGLIQNLLEFMHVNLGLPWWGAIAACTVLARCLVFPLIVKGQREAAKIHNHLPEIQKFSARIREAKLTGNHTEFYRASSEMTFYQKKHDIKLFRPLILPLTQAPIFISFFIALREMANLPVPSLQTGGLWWFQDLTLSDPIYVLPLVVTATMWGVLELGAETGMQSSDLQWMRNFIRLMPLAVLPITIHFPTAVFMYWLSSNMFSLGQVACLRIPAVRTVLKIPQRVVHDPDKLAPREGFLKSFKQGWKNAEMAHQLQERERRMQNHLELAARGPLRQTFAHNPLLQHGKNDPPNTPNSSSSSSSSNKAKSKQPWRDTLG</sequence>
<reference evidence="17" key="1">
    <citation type="submission" date="2019-10" db="EMBL/GenBank/DDBJ databases">
        <title>The sequence and de novo assembly of the wild yak genome.</title>
        <authorList>
            <person name="Liu Y."/>
        </authorList>
    </citation>
    <scope>NUCLEOTIDE SEQUENCE [LARGE SCALE GENOMIC DNA]</scope>
    <source>
        <strain evidence="17">WY2019</strain>
    </source>
</reference>
<keyword evidence="4 12" id="KW-0812">Transmembrane</keyword>
<evidence type="ECO:0000256" key="6">
    <source>
        <dbReference type="ARBA" id="ARBA00022792"/>
    </source>
</evidence>
<dbReference type="Pfam" id="PF00736">
    <property type="entry name" value="EF1_GNE"/>
    <property type="match status" value="1"/>
</dbReference>
<proteinExistence type="inferred from homology"/>
<dbReference type="SUPFAM" id="SSF52833">
    <property type="entry name" value="Thioredoxin-like"/>
    <property type="match status" value="1"/>
</dbReference>
<evidence type="ECO:0000259" key="16">
    <source>
        <dbReference type="SMART" id="SM00916"/>
    </source>
</evidence>
<comment type="similarity">
    <text evidence="2">Belongs to the EF-1-beta/EF-1-delta family.</text>
</comment>
<evidence type="ECO:0000256" key="12">
    <source>
        <dbReference type="RuleBase" id="RU003945"/>
    </source>
</evidence>
<dbReference type="EMBL" id="VBQZ03000076">
    <property type="protein sequence ID" value="MXQ91976.1"/>
    <property type="molecule type" value="Genomic_DNA"/>
</dbReference>
<evidence type="ECO:0000256" key="2">
    <source>
        <dbReference type="ARBA" id="ARBA00007411"/>
    </source>
</evidence>
<dbReference type="FunFam" id="3.30.70.60:FF:000001">
    <property type="entry name" value="Elongation factor 1-beta 1 like"/>
    <property type="match status" value="1"/>
</dbReference>
<dbReference type="NCBIfam" id="TIGR03592">
    <property type="entry name" value="yidC_oxa1_cterm"/>
    <property type="match status" value="1"/>
</dbReference>
<evidence type="ECO:0000256" key="7">
    <source>
        <dbReference type="ARBA" id="ARBA00022917"/>
    </source>
</evidence>
<comment type="subcellular location">
    <subcellularLocation>
        <location evidence="12">Membrane</location>
        <topology evidence="12">Multi-pass membrane protein</topology>
    </subcellularLocation>
    <subcellularLocation>
        <location evidence="1">Mitochondrion inner membrane</location>
        <topology evidence="1">Multi-pass membrane protein</topology>
    </subcellularLocation>
</comment>
<dbReference type="PANTHER" id="PTHR12428">
    <property type="entry name" value="OXA1"/>
    <property type="match status" value="1"/>
</dbReference>
<evidence type="ECO:0000256" key="13">
    <source>
        <dbReference type="SAM" id="MobiDB-lite"/>
    </source>
</evidence>
<feature type="domain" description="Translation elongation factor EF1B beta/delta subunit guanine nucleotide exchange" evidence="15">
    <location>
        <begin position="2"/>
        <end position="97"/>
    </location>
</feature>
<evidence type="ECO:0000256" key="14">
    <source>
        <dbReference type="SAM" id="Phobius"/>
    </source>
</evidence>
<keyword evidence="5" id="KW-0251">Elongation factor</keyword>
<dbReference type="GO" id="GO:0032977">
    <property type="term" value="F:membrane insertase activity"/>
    <property type="evidence" value="ECO:0007669"/>
    <property type="project" value="InterPro"/>
</dbReference>
<dbReference type="InterPro" id="IPR007741">
    <property type="entry name" value="Ribosomal_mL43/mS25/NADH_DH"/>
</dbReference>
<keyword evidence="10" id="KW-0496">Mitochondrion</keyword>
<dbReference type="InterPro" id="IPR001708">
    <property type="entry name" value="YidC/ALB3/OXA1/COX18"/>
</dbReference>
<keyword evidence="11 14" id="KW-0472">Membrane</keyword>
<dbReference type="InterPro" id="IPR036249">
    <property type="entry name" value="Thioredoxin-like_sf"/>
</dbReference>
<evidence type="ECO:0008006" key="19">
    <source>
        <dbReference type="Google" id="ProtNLM"/>
    </source>
</evidence>
<organism evidence="17 18">
    <name type="scientific">Bos mutus</name>
    <name type="common">wild yak</name>
    <dbReference type="NCBI Taxonomy" id="72004"/>
    <lineage>
        <taxon>Eukaryota</taxon>
        <taxon>Metazoa</taxon>
        <taxon>Chordata</taxon>
        <taxon>Craniata</taxon>
        <taxon>Vertebrata</taxon>
        <taxon>Euteleostomi</taxon>
        <taxon>Mammalia</taxon>
        <taxon>Eutheria</taxon>
        <taxon>Laurasiatheria</taxon>
        <taxon>Artiodactyla</taxon>
        <taxon>Ruminantia</taxon>
        <taxon>Pecora</taxon>
        <taxon>Bovidae</taxon>
        <taxon>Bovinae</taxon>
        <taxon>Bos</taxon>
    </lineage>
</organism>
<evidence type="ECO:0000256" key="5">
    <source>
        <dbReference type="ARBA" id="ARBA00022768"/>
    </source>
</evidence>
<dbReference type="GO" id="GO:0032979">
    <property type="term" value="P:protein insertion into mitochondrial inner membrane from matrix"/>
    <property type="evidence" value="ECO:0007669"/>
    <property type="project" value="TreeGrafter"/>
</dbReference>
<dbReference type="CDD" id="cd20069">
    <property type="entry name" value="5TM_Oxa1-like"/>
    <property type="match status" value="1"/>
</dbReference>
<gene>
    <name evidence="17" type="ORF">E5288_WYG019630</name>
</gene>
<feature type="region of interest" description="Disordered" evidence="13">
    <location>
        <begin position="590"/>
        <end position="626"/>
    </location>
</feature>
<dbReference type="CDD" id="cd00292">
    <property type="entry name" value="EF1B"/>
    <property type="match status" value="1"/>
</dbReference>
<evidence type="ECO:0000256" key="10">
    <source>
        <dbReference type="ARBA" id="ARBA00023128"/>
    </source>
</evidence>
<comment type="similarity">
    <text evidence="3 12">Belongs to the OXA1/ALB3/YidC family.</text>
</comment>
<keyword evidence="6" id="KW-0999">Mitochondrion inner membrane</keyword>
<feature type="transmembrane region" description="Helical" evidence="14">
    <location>
        <begin position="398"/>
        <end position="419"/>
    </location>
</feature>
<dbReference type="InterPro" id="IPR036219">
    <property type="entry name" value="eEF-1beta-like_sf"/>
</dbReference>
<dbReference type="GO" id="GO:0003746">
    <property type="term" value="F:translation elongation factor activity"/>
    <property type="evidence" value="ECO:0007669"/>
    <property type="project" value="UniProtKB-KW"/>
</dbReference>
<dbReference type="SMART" id="SM00888">
    <property type="entry name" value="EF1_GNE"/>
    <property type="match status" value="1"/>
</dbReference>
<feature type="domain" description="Ribosomal protein/NADH dehydrogenase" evidence="16">
    <location>
        <begin position="75"/>
        <end position="148"/>
    </location>
</feature>
<dbReference type="Pfam" id="PF05047">
    <property type="entry name" value="L51_S25_CI-B8"/>
    <property type="match status" value="1"/>
</dbReference>
<comment type="caution">
    <text evidence="17">The sequence shown here is derived from an EMBL/GenBank/DDBJ whole genome shotgun (WGS) entry which is preliminary data.</text>
</comment>
<evidence type="ECO:0000256" key="1">
    <source>
        <dbReference type="ARBA" id="ARBA00004448"/>
    </source>
</evidence>
<dbReference type="InterPro" id="IPR014038">
    <property type="entry name" value="EF1B_bsu/dsu_GNE"/>
</dbReference>
<evidence type="ECO:0000256" key="4">
    <source>
        <dbReference type="ARBA" id="ARBA00022692"/>
    </source>
</evidence>
<dbReference type="InterPro" id="IPR028055">
    <property type="entry name" value="YidC/Oxa/ALB_C"/>
</dbReference>
<evidence type="ECO:0000259" key="15">
    <source>
        <dbReference type="SMART" id="SM00888"/>
    </source>
</evidence>
<dbReference type="Gene3D" id="3.30.70.60">
    <property type="match status" value="1"/>
</dbReference>
<keyword evidence="9 14" id="KW-1133">Transmembrane helix</keyword>
<evidence type="ECO:0000256" key="9">
    <source>
        <dbReference type="ARBA" id="ARBA00022989"/>
    </source>
</evidence>